<evidence type="ECO:0000313" key="1">
    <source>
        <dbReference type="Ensembl" id="ENSPNAP00000051499.1"/>
    </source>
</evidence>
<organism evidence="1 2">
    <name type="scientific">Pygocentrus nattereri</name>
    <name type="common">Red-bellied piranha</name>
    <dbReference type="NCBI Taxonomy" id="42514"/>
    <lineage>
        <taxon>Eukaryota</taxon>
        <taxon>Metazoa</taxon>
        <taxon>Chordata</taxon>
        <taxon>Craniata</taxon>
        <taxon>Vertebrata</taxon>
        <taxon>Euteleostomi</taxon>
        <taxon>Actinopterygii</taxon>
        <taxon>Neopterygii</taxon>
        <taxon>Teleostei</taxon>
        <taxon>Ostariophysi</taxon>
        <taxon>Characiformes</taxon>
        <taxon>Characoidei</taxon>
        <taxon>Pygocentrus</taxon>
    </lineage>
</organism>
<evidence type="ECO:0000313" key="2">
    <source>
        <dbReference type="Proteomes" id="UP001501920"/>
    </source>
</evidence>
<name>A0AAR2JMU1_PYGNA</name>
<reference evidence="1 2" key="1">
    <citation type="submission" date="2020-10" db="EMBL/GenBank/DDBJ databases">
        <title>Pygocentrus nattereri (red-bellied piranha) genome, fPygNat1, primary haplotype.</title>
        <authorList>
            <person name="Myers G."/>
            <person name="Meyer A."/>
            <person name="Karagic N."/>
            <person name="Pippel M."/>
            <person name="Winkler S."/>
            <person name="Tracey A."/>
            <person name="Wood J."/>
            <person name="Formenti G."/>
            <person name="Howe K."/>
            <person name="Fedrigo O."/>
            <person name="Jarvis E.D."/>
        </authorList>
    </citation>
    <scope>NUCLEOTIDE SEQUENCE [LARGE SCALE GENOMIC DNA]</scope>
</reference>
<reference evidence="1" key="3">
    <citation type="submission" date="2025-09" db="UniProtKB">
        <authorList>
            <consortium name="Ensembl"/>
        </authorList>
    </citation>
    <scope>IDENTIFICATION</scope>
</reference>
<dbReference type="Ensembl" id="ENSPNAT00000045257.1">
    <property type="protein sequence ID" value="ENSPNAP00000051499.1"/>
    <property type="gene ID" value="ENSPNAG00000036967.1"/>
</dbReference>
<dbReference type="Proteomes" id="UP001501920">
    <property type="component" value="Chromosome 11"/>
</dbReference>
<keyword evidence="2" id="KW-1185">Reference proteome</keyword>
<protein>
    <submittedName>
        <fullName evidence="1">Uncharacterized protein</fullName>
    </submittedName>
</protein>
<accession>A0AAR2JMU1</accession>
<sequence length="102" mass="11271">PIGTQTKYKNMKRSRTTVCSLLLFTESLPVWTVCEKECILFFEETIDSLDDGLEEDGTGPAPIKPTAPSLIEHDIIDLVHSTPDFPMQFPGLKSFGTPALCV</sequence>
<proteinExistence type="predicted"/>
<reference evidence="1" key="2">
    <citation type="submission" date="2025-08" db="UniProtKB">
        <authorList>
            <consortium name="Ensembl"/>
        </authorList>
    </citation>
    <scope>IDENTIFICATION</scope>
</reference>
<dbReference type="AlphaFoldDB" id="A0AAR2JMU1"/>